<name>A0A1J0RDH2_9TRYP</name>
<protein>
    <submittedName>
        <fullName evidence="2">Variant surface glycoprotein 1125.5744</fullName>
    </submittedName>
</protein>
<dbReference type="AlphaFoldDB" id="A0A1J0RDH2"/>
<feature type="chain" id="PRO_5012000717" evidence="1">
    <location>
        <begin position="18"/>
        <end position="255"/>
    </location>
</feature>
<keyword evidence="1" id="KW-0732">Signal</keyword>
<dbReference type="EMBL" id="KX701822">
    <property type="protein sequence ID" value="APD75778.1"/>
    <property type="molecule type" value="Genomic_DNA"/>
</dbReference>
<proteinExistence type="predicted"/>
<sequence length="255" mass="27285">MRIQILVKVATALLVHASLNAPFTLDDANIGRKVTTACDAMQYLDANTDKYADKVQELTAALEKNIHTLKIKKLQHCRTTGYDIKAVQALISYNTTLMFQQAGSVAVVSQKALSSSATTRKQIGVTSLSSVLQETTFNDVDTAITENGRNNNPVTVKLKLTANSAAACKVAEQVKVWEKMHVLGSSKQTNIPLVADETLQPTNPTPSLQMKCGAKPSATSPQWMSAAQAVGCSAETQPALISFSMSSGKISASNR</sequence>
<organism evidence="2">
    <name type="scientific">Trypanosoma brucei</name>
    <dbReference type="NCBI Taxonomy" id="5691"/>
    <lineage>
        <taxon>Eukaryota</taxon>
        <taxon>Discoba</taxon>
        <taxon>Euglenozoa</taxon>
        <taxon>Kinetoplastea</taxon>
        <taxon>Metakinetoplastina</taxon>
        <taxon>Trypanosomatida</taxon>
        <taxon>Trypanosomatidae</taxon>
        <taxon>Trypanosoma</taxon>
    </lineage>
</organism>
<reference evidence="2" key="1">
    <citation type="submission" date="2016-08" db="EMBL/GenBank/DDBJ databases">
        <title>VSG repertoire of Trypanosoma brucei EATRO 1125.</title>
        <authorList>
            <person name="Cross G.A."/>
        </authorList>
    </citation>
    <scope>NUCLEOTIDE SEQUENCE</scope>
    <source>
        <strain evidence="2">EATRO 1125</strain>
    </source>
</reference>
<feature type="signal peptide" evidence="1">
    <location>
        <begin position="1"/>
        <end position="17"/>
    </location>
</feature>
<evidence type="ECO:0000313" key="2">
    <source>
        <dbReference type="EMBL" id="APD75778.1"/>
    </source>
</evidence>
<evidence type="ECO:0000256" key="1">
    <source>
        <dbReference type="SAM" id="SignalP"/>
    </source>
</evidence>
<accession>A0A1J0RDH2</accession>
<dbReference type="VEuPathDB" id="TriTrypDB:Tb427_000335900"/>